<dbReference type="EMBL" id="LT906454">
    <property type="protein sequence ID" value="SNV38329.1"/>
    <property type="molecule type" value="Genomic_DNA"/>
</dbReference>
<proteinExistence type="predicted"/>
<gene>
    <name evidence="1" type="ORF">SAMEA4504048_00780</name>
</gene>
<evidence type="ECO:0000313" key="2">
    <source>
        <dbReference type="Proteomes" id="UP000215144"/>
    </source>
</evidence>
<dbReference type="RefSeq" id="WP_095122139.1">
    <property type="nucleotide sequence ID" value="NZ_LT906454.1"/>
</dbReference>
<sequence length="140" mass="15461">MSLMTRMKGKFFKDRTLVLKRSGSPVTILKKKAGQFYLKEKPEELFSVAKLVFNPSLPYSGPGVSKGAVSGAGAYAVLGKDRLKGAIIGDWLEKQRKGSASSSEVHQMSLVLETKSGRRESIEMKVTQDATIKMARFFKE</sequence>
<protein>
    <submittedName>
        <fullName evidence="1">Uncharacterized protein</fullName>
    </submittedName>
</protein>
<name>A0A239WVN4_STRAI</name>
<dbReference type="KEGG" id="saco:SAME_00780"/>
<organism evidence="1 2">
    <name type="scientific">Streptococcus acidominimus</name>
    <dbReference type="NCBI Taxonomy" id="1326"/>
    <lineage>
        <taxon>Bacteria</taxon>
        <taxon>Bacillati</taxon>
        <taxon>Bacillota</taxon>
        <taxon>Bacilli</taxon>
        <taxon>Lactobacillales</taxon>
        <taxon>Streptococcaceae</taxon>
        <taxon>Streptococcus</taxon>
    </lineage>
</organism>
<evidence type="ECO:0000313" key="1">
    <source>
        <dbReference type="EMBL" id="SNV38329.1"/>
    </source>
</evidence>
<accession>A0A239WVN4</accession>
<dbReference type="OrthoDB" id="2223103at2"/>
<reference evidence="1 2" key="1">
    <citation type="submission" date="2017-06" db="EMBL/GenBank/DDBJ databases">
        <authorList>
            <consortium name="Pathogen Informatics"/>
        </authorList>
    </citation>
    <scope>NUCLEOTIDE SEQUENCE [LARGE SCALE GENOMIC DNA]</scope>
    <source>
        <strain evidence="1 2">NCTC11291</strain>
    </source>
</reference>
<dbReference type="AlphaFoldDB" id="A0A239WVN4"/>
<dbReference type="Proteomes" id="UP000215144">
    <property type="component" value="Chromosome 1"/>
</dbReference>